<comment type="caution">
    <text evidence="3">The sequence shown here is derived from an EMBL/GenBank/DDBJ whole genome shotgun (WGS) entry which is preliminary data.</text>
</comment>
<feature type="region of interest" description="Disordered" evidence="2">
    <location>
        <begin position="446"/>
        <end position="495"/>
    </location>
</feature>
<feature type="coiled-coil region" evidence="1">
    <location>
        <begin position="296"/>
        <end position="342"/>
    </location>
</feature>
<dbReference type="KEGG" id="ssck:SPSK_01474"/>
<dbReference type="GeneID" id="27663663"/>
<dbReference type="RefSeq" id="XP_016590034.1">
    <property type="nucleotide sequence ID" value="XM_016728386.1"/>
</dbReference>
<feature type="compositionally biased region" description="Polar residues" evidence="2">
    <location>
        <begin position="165"/>
        <end position="190"/>
    </location>
</feature>
<evidence type="ECO:0000256" key="2">
    <source>
        <dbReference type="SAM" id="MobiDB-lite"/>
    </source>
</evidence>
<sequence>MVHDHRYQSADTWRRDSDDYDFRRSQPSRYSRDSNRDREYDRNRDRDHERDRGRERDRRWGRDIDRDRSRDRSSGASNNTILSPTGQERDQRPMETATKGALDAAPQKKPFEGRPGSYLARLDFACSDWMQLSLLSHPPVVQMTDTFSRATVPKGPKAELRHAVQSASSHSEPRTPTSLNDKIPLVTNSHPKPIETKTKDSLAHMLLSILRKARDLGEHEHAKKSLDVLDKRREEQMRALSKNSDFPSLPELHRPKSDAEIRRREVAEQNVAKSTGDLTSAVKNFMPHFFAWKQPVATLEGDVKSLNTRQEVLESKLQGRSLETLEEENTTLRDQVRVLAGLVESLTTRVDSMSSTIDAASGTSTELVPQVDKLTAESQTHASMIGSIQAIVADHSANITKIDSVVLKPINDFMTIEKPQLMEKLEKQEIALGKLRTEMLAIESGLKTSPPADGQSQGQHDKVHGTGSKTAPVPAPTASNAGTPPTTTPLAFPGDDFTSLRIEISRLNERIGPLEKIPETVENIQSRQAKAVALNSIERNKLRDELRKEVRTGWDNLAVTFGDLIDKETKERSMDSERLKELERTLRDLKELPGSTTDNARIASTTANTDVDMAETTLEPFLSPVPEPVSTVGPAEPIEPMEQLTAMPPAVTRVSNTGPATKSSQPGSNPDVRDLEKEMRLLQQRMQYSEDDVRAVRVEFDGQCATLRMMVSTLDSQFNNLTTKDLFHAIIGHLEKMYPNARQLQEDVKRIGLDVNLIKQNNRITDETIQKLEDIIAAPVGQKRLLAGRADNGGHVGESSSMIKRQKTSGTTPNGNASTNSPTNRPVNGAAVASASASS</sequence>
<feature type="region of interest" description="Disordered" evidence="2">
    <location>
        <begin position="1"/>
        <end position="111"/>
    </location>
</feature>
<feature type="region of interest" description="Disordered" evidence="2">
    <location>
        <begin position="154"/>
        <end position="195"/>
    </location>
</feature>
<dbReference type="AlphaFoldDB" id="A0A0F2MCC5"/>
<feature type="region of interest" description="Disordered" evidence="2">
    <location>
        <begin position="788"/>
        <end position="839"/>
    </location>
</feature>
<reference evidence="3 4" key="1">
    <citation type="journal article" date="2014" name="BMC Genomics">
        <title>Comparative genomics of the major fungal agents of human and animal Sporotrichosis: Sporothrix schenckii and Sporothrix brasiliensis.</title>
        <authorList>
            <person name="Teixeira M.M."/>
            <person name="de Almeida L.G."/>
            <person name="Kubitschek-Barreira P."/>
            <person name="Alves F.L."/>
            <person name="Kioshima E.S."/>
            <person name="Abadio A.K."/>
            <person name="Fernandes L."/>
            <person name="Derengowski L.S."/>
            <person name="Ferreira K.S."/>
            <person name="Souza R.C."/>
            <person name="Ruiz J.C."/>
            <person name="de Andrade N.C."/>
            <person name="Paes H.C."/>
            <person name="Nicola A.M."/>
            <person name="Albuquerque P."/>
            <person name="Gerber A.L."/>
            <person name="Martins V.P."/>
            <person name="Peconick L.D."/>
            <person name="Neto A.V."/>
            <person name="Chaucanez C.B."/>
            <person name="Silva P.A."/>
            <person name="Cunha O.L."/>
            <person name="de Oliveira F.F."/>
            <person name="dos Santos T.C."/>
            <person name="Barros A.L."/>
            <person name="Soares M.A."/>
            <person name="de Oliveira L.M."/>
            <person name="Marini M.M."/>
            <person name="Villalobos-Duno H."/>
            <person name="Cunha M.M."/>
            <person name="de Hoog S."/>
            <person name="da Silveira J.F."/>
            <person name="Henrissat B."/>
            <person name="Nino-Vega G.A."/>
            <person name="Cisalpino P.S."/>
            <person name="Mora-Montes H.M."/>
            <person name="Almeida S.R."/>
            <person name="Stajich J.E."/>
            <person name="Lopes-Bezerra L.M."/>
            <person name="Vasconcelos A.T."/>
            <person name="Felipe M.S."/>
        </authorList>
    </citation>
    <scope>NUCLEOTIDE SEQUENCE [LARGE SCALE GENOMIC DNA]</scope>
    <source>
        <strain evidence="3 4">1099-18</strain>
    </source>
</reference>
<feature type="coiled-coil region" evidence="1">
    <location>
        <begin position="565"/>
        <end position="592"/>
    </location>
</feature>
<keyword evidence="1" id="KW-0175">Coiled coil</keyword>
<evidence type="ECO:0000256" key="1">
    <source>
        <dbReference type="SAM" id="Coils"/>
    </source>
</evidence>
<dbReference type="Proteomes" id="UP000033710">
    <property type="component" value="Unassembled WGS sequence"/>
</dbReference>
<dbReference type="EMBL" id="AXCR01000005">
    <property type="protein sequence ID" value="KJR87358.1"/>
    <property type="molecule type" value="Genomic_DNA"/>
</dbReference>
<feature type="compositionally biased region" description="Polar residues" evidence="2">
    <location>
        <begin position="798"/>
        <end position="826"/>
    </location>
</feature>
<organism evidence="3 4">
    <name type="scientific">Sporothrix schenckii 1099-18</name>
    <dbReference type="NCBI Taxonomy" id="1397361"/>
    <lineage>
        <taxon>Eukaryota</taxon>
        <taxon>Fungi</taxon>
        <taxon>Dikarya</taxon>
        <taxon>Ascomycota</taxon>
        <taxon>Pezizomycotina</taxon>
        <taxon>Sordariomycetes</taxon>
        <taxon>Sordariomycetidae</taxon>
        <taxon>Ophiostomatales</taxon>
        <taxon>Ophiostomataceae</taxon>
        <taxon>Sporothrix</taxon>
    </lineage>
</organism>
<feature type="compositionally biased region" description="Basic and acidic residues" evidence="2">
    <location>
        <begin position="1"/>
        <end position="73"/>
    </location>
</feature>
<accession>A0A0F2MCC5</accession>
<dbReference type="VEuPathDB" id="FungiDB:SPSK_01474"/>
<reference evidence="3 4" key="2">
    <citation type="journal article" date="2015" name="Eukaryot. Cell">
        <title>Asexual propagation of a virulent clone complex in a human and feline outbreak of sporotrichosis.</title>
        <authorList>
            <person name="Teixeira Mde M."/>
            <person name="Rodrigues A.M."/>
            <person name="Tsui C.K."/>
            <person name="de Almeida L.G."/>
            <person name="Van Diepeningen A.D."/>
            <person name="van den Ende B.G."/>
            <person name="Fernandes G.F."/>
            <person name="Kano R."/>
            <person name="Hamelin R.C."/>
            <person name="Lopes-Bezerra L.M."/>
            <person name="Vasconcelos A.T."/>
            <person name="de Hoog S."/>
            <person name="de Camargo Z.P."/>
            <person name="Felipe M.S."/>
        </authorList>
    </citation>
    <scope>NUCLEOTIDE SEQUENCE [LARGE SCALE GENOMIC DNA]</scope>
    <source>
        <strain evidence="3 4">1099-18</strain>
    </source>
</reference>
<name>A0A0F2MCC5_SPOSC</name>
<proteinExistence type="predicted"/>
<gene>
    <name evidence="3" type="ORF">SPSK_01474</name>
</gene>
<protein>
    <submittedName>
        <fullName evidence="3">Uncharacterized protein</fullName>
    </submittedName>
</protein>
<dbReference type="OrthoDB" id="5245616at2759"/>
<dbReference type="Gene3D" id="1.10.287.1490">
    <property type="match status" value="1"/>
</dbReference>
<feature type="compositionally biased region" description="Polar residues" evidence="2">
    <location>
        <begin position="75"/>
        <end position="86"/>
    </location>
</feature>
<feature type="compositionally biased region" description="Low complexity" evidence="2">
    <location>
        <begin position="830"/>
        <end position="839"/>
    </location>
</feature>
<evidence type="ECO:0000313" key="3">
    <source>
        <dbReference type="EMBL" id="KJR87358.1"/>
    </source>
</evidence>
<feature type="compositionally biased region" description="Polar residues" evidence="2">
    <location>
        <begin position="477"/>
        <end position="489"/>
    </location>
</feature>
<evidence type="ECO:0000313" key="4">
    <source>
        <dbReference type="Proteomes" id="UP000033710"/>
    </source>
</evidence>